<proteinExistence type="predicted"/>
<dbReference type="OrthoDB" id="2725889at2"/>
<sequence length="398" mass="46755">MTKELEERLLRLKQSYEKLPIQSEPKNIMNQLPMQKFKTKNRRKRFILPMPAFVFVTFILLGTVSTVWVLNNPTSQSNLPITETNEREMDNEDYLDLIAWTNELEVRYENSIQRYAEELGLTIEQIESLSYIQNSYSLLKYTVDLVEEKEIRYDNTNIKEWEQRIMDSIRPPSEMLLLLEKGEKLSLEEEHSFLLDYGDKIKSLSSLYNELLKTNTLQADSELLKMQGFILATNNNGEFYQYIYDDFKPVVSEKLSASAFSYLEALSMQPYFYAGDFLFSVEEMTKSMLKLEVLLTNENYEQFQDYDLLKLYYQGGIFKLFTGTDSYHVKENNTYSTSLISVLNQLIEQDSAVSELAKTILMEIENSNHSETIENLTYDQIWMEVLKKKYGDIDLQIK</sequence>
<feature type="transmembrane region" description="Helical" evidence="1">
    <location>
        <begin position="46"/>
        <end position="70"/>
    </location>
</feature>
<accession>A0A285U3L0</accession>
<reference evidence="3" key="1">
    <citation type="submission" date="2017-08" db="EMBL/GenBank/DDBJ databases">
        <authorList>
            <person name="Varghese N."/>
            <person name="Submissions S."/>
        </authorList>
    </citation>
    <scope>NUCLEOTIDE SEQUENCE [LARGE SCALE GENOMIC DNA]</scope>
    <source>
        <strain evidence="3">JC23</strain>
    </source>
</reference>
<evidence type="ECO:0000256" key="1">
    <source>
        <dbReference type="SAM" id="Phobius"/>
    </source>
</evidence>
<evidence type="ECO:0000313" key="3">
    <source>
        <dbReference type="Proteomes" id="UP000219252"/>
    </source>
</evidence>
<organism evidence="2 3">
    <name type="scientific">Ureibacillus acetophenoni</name>
    <dbReference type="NCBI Taxonomy" id="614649"/>
    <lineage>
        <taxon>Bacteria</taxon>
        <taxon>Bacillati</taxon>
        <taxon>Bacillota</taxon>
        <taxon>Bacilli</taxon>
        <taxon>Bacillales</taxon>
        <taxon>Caryophanaceae</taxon>
        <taxon>Ureibacillus</taxon>
    </lineage>
</organism>
<dbReference type="Proteomes" id="UP000219252">
    <property type="component" value="Unassembled WGS sequence"/>
</dbReference>
<evidence type="ECO:0000313" key="2">
    <source>
        <dbReference type="EMBL" id="SOC36534.1"/>
    </source>
</evidence>
<keyword evidence="1" id="KW-0472">Membrane</keyword>
<protein>
    <submittedName>
        <fullName evidence="2">Uncharacterized protein</fullName>
    </submittedName>
</protein>
<keyword evidence="1" id="KW-0812">Transmembrane</keyword>
<dbReference type="AlphaFoldDB" id="A0A285U3L0"/>
<keyword evidence="3" id="KW-1185">Reference proteome</keyword>
<dbReference type="EMBL" id="OBQC01000002">
    <property type="protein sequence ID" value="SOC36534.1"/>
    <property type="molecule type" value="Genomic_DNA"/>
</dbReference>
<gene>
    <name evidence="2" type="ORF">SAMN05877842_102456</name>
</gene>
<name>A0A285U3L0_9BACL</name>
<keyword evidence="1" id="KW-1133">Transmembrane helix</keyword>
<dbReference type="RefSeq" id="WP_097148509.1">
    <property type="nucleotide sequence ID" value="NZ_OBQC01000002.1"/>
</dbReference>